<evidence type="ECO:0000256" key="2">
    <source>
        <dbReference type="ARBA" id="ARBA00023125"/>
    </source>
</evidence>
<dbReference type="SMART" id="SM00345">
    <property type="entry name" value="HTH_GNTR"/>
    <property type="match status" value="1"/>
</dbReference>
<name>A0AAE3IV69_9BACI</name>
<accession>A0AAE3IV69</accession>
<dbReference type="EMBL" id="JAOUSF010000003">
    <property type="protein sequence ID" value="MCU9614193.1"/>
    <property type="molecule type" value="Genomic_DNA"/>
</dbReference>
<organism evidence="5 6">
    <name type="scientific">Perspicuibacillus lycopersici</name>
    <dbReference type="NCBI Taxonomy" id="1325689"/>
    <lineage>
        <taxon>Bacteria</taxon>
        <taxon>Bacillati</taxon>
        <taxon>Bacillota</taxon>
        <taxon>Bacilli</taxon>
        <taxon>Bacillales</taxon>
        <taxon>Bacillaceae</taxon>
        <taxon>Perspicuibacillus</taxon>
    </lineage>
</organism>
<comment type="caution">
    <text evidence="5">The sequence shown here is derived from an EMBL/GenBank/DDBJ whole genome shotgun (WGS) entry which is preliminary data.</text>
</comment>
<dbReference type="PRINTS" id="PR00035">
    <property type="entry name" value="HTHGNTR"/>
</dbReference>
<dbReference type="PANTHER" id="PTHR43537">
    <property type="entry name" value="TRANSCRIPTIONAL REGULATOR, GNTR FAMILY"/>
    <property type="match status" value="1"/>
</dbReference>
<dbReference type="Gene3D" id="1.10.10.10">
    <property type="entry name" value="Winged helix-like DNA-binding domain superfamily/Winged helix DNA-binding domain"/>
    <property type="match status" value="1"/>
</dbReference>
<feature type="domain" description="HTH gntR-type" evidence="4">
    <location>
        <begin position="13"/>
        <end position="81"/>
    </location>
</feature>
<dbReference type="GO" id="GO:0003677">
    <property type="term" value="F:DNA binding"/>
    <property type="evidence" value="ECO:0007669"/>
    <property type="project" value="UniProtKB-KW"/>
</dbReference>
<keyword evidence="1" id="KW-0805">Transcription regulation</keyword>
<reference evidence="5" key="1">
    <citation type="submission" date="2022-10" db="EMBL/GenBank/DDBJ databases">
        <title>Description of Fervidibacillus gen. nov. in the family Fervidibacillaceae fam. nov. with two species, Fervidibacillus albus sp. nov., and Fervidibacillus halotolerans sp. nov., isolated from tidal flat sediments.</title>
        <authorList>
            <person name="Kwon K.K."/>
            <person name="Yang S.-H."/>
        </authorList>
    </citation>
    <scope>NUCLEOTIDE SEQUENCE</scope>
    <source>
        <strain evidence="5">JCM 19140</strain>
    </source>
</reference>
<evidence type="ECO:0000256" key="3">
    <source>
        <dbReference type="ARBA" id="ARBA00023163"/>
    </source>
</evidence>
<sequence>MASEKNKQSDNQSKVYLEVVGRIKEIIDENQMAPGDKLPSERELTDILDAGRSSVREALRALELLGLIETRRGEGTFISDFRNHRLVEILSGFILQNEKAKKDVVKTRQLLEEICIYTLMNQSKKIDTSFWEAKESIDDGKFFAMLMGETDNYLLAKIWRIISNFEHSLNLPKIEVAKEHYLQLLKDINIGNVKIALKFYEEEIRKNVDFT</sequence>
<evidence type="ECO:0000259" key="4">
    <source>
        <dbReference type="PROSITE" id="PS50949"/>
    </source>
</evidence>
<keyword evidence="6" id="KW-1185">Reference proteome</keyword>
<dbReference type="GO" id="GO:0003700">
    <property type="term" value="F:DNA-binding transcription factor activity"/>
    <property type="evidence" value="ECO:0007669"/>
    <property type="project" value="InterPro"/>
</dbReference>
<dbReference type="InterPro" id="IPR036390">
    <property type="entry name" value="WH_DNA-bd_sf"/>
</dbReference>
<evidence type="ECO:0000313" key="6">
    <source>
        <dbReference type="Proteomes" id="UP001209318"/>
    </source>
</evidence>
<evidence type="ECO:0000256" key="1">
    <source>
        <dbReference type="ARBA" id="ARBA00023015"/>
    </source>
</evidence>
<dbReference type="AlphaFoldDB" id="A0AAE3IV69"/>
<dbReference type="CDD" id="cd07377">
    <property type="entry name" value="WHTH_GntR"/>
    <property type="match status" value="1"/>
</dbReference>
<dbReference type="PANTHER" id="PTHR43537:SF54">
    <property type="entry name" value="TRANSCRIPTIONAL REGULATOR, GNTR FAMILY"/>
    <property type="match status" value="1"/>
</dbReference>
<dbReference type="InterPro" id="IPR036388">
    <property type="entry name" value="WH-like_DNA-bd_sf"/>
</dbReference>
<dbReference type="SUPFAM" id="SSF46785">
    <property type="entry name" value="Winged helix' DNA-binding domain"/>
    <property type="match status" value="1"/>
</dbReference>
<dbReference type="Proteomes" id="UP001209318">
    <property type="component" value="Unassembled WGS sequence"/>
</dbReference>
<keyword evidence="2" id="KW-0238">DNA-binding</keyword>
<gene>
    <name evidence="5" type="ORF">OEV98_11535</name>
</gene>
<dbReference type="PROSITE" id="PS50949">
    <property type="entry name" value="HTH_GNTR"/>
    <property type="match status" value="1"/>
</dbReference>
<proteinExistence type="predicted"/>
<keyword evidence="3" id="KW-0804">Transcription</keyword>
<evidence type="ECO:0000313" key="5">
    <source>
        <dbReference type="EMBL" id="MCU9614193.1"/>
    </source>
</evidence>
<dbReference type="InterPro" id="IPR000524">
    <property type="entry name" value="Tscrpt_reg_HTH_GntR"/>
</dbReference>
<protein>
    <submittedName>
        <fullName evidence="5">GntR family transcriptional regulator</fullName>
    </submittedName>
</protein>
<dbReference type="RefSeq" id="WP_263073433.1">
    <property type="nucleotide sequence ID" value="NZ_JAOUSF010000003.1"/>
</dbReference>
<dbReference type="Pfam" id="PF00392">
    <property type="entry name" value="GntR"/>
    <property type="match status" value="1"/>
</dbReference>